<dbReference type="AlphaFoldDB" id="A0A9N7W4R8"/>
<evidence type="ECO:0000313" key="2">
    <source>
        <dbReference type="EMBL" id="CAB1460511.1"/>
    </source>
</evidence>
<accession>A0A9N7W4R8</accession>
<protein>
    <submittedName>
        <fullName evidence="2">Uncharacterized protein</fullName>
    </submittedName>
</protein>
<proteinExistence type="predicted"/>
<feature type="compositionally biased region" description="Basic and acidic residues" evidence="1">
    <location>
        <begin position="84"/>
        <end position="110"/>
    </location>
</feature>
<keyword evidence="3" id="KW-1185">Reference proteome</keyword>
<feature type="region of interest" description="Disordered" evidence="1">
    <location>
        <begin position="1"/>
        <end position="59"/>
    </location>
</feature>
<organism evidence="2 3">
    <name type="scientific">Pleuronectes platessa</name>
    <name type="common">European plaice</name>
    <dbReference type="NCBI Taxonomy" id="8262"/>
    <lineage>
        <taxon>Eukaryota</taxon>
        <taxon>Metazoa</taxon>
        <taxon>Chordata</taxon>
        <taxon>Craniata</taxon>
        <taxon>Vertebrata</taxon>
        <taxon>Euteleostomi</taxon>
        <taxon>Actinopterygii</taxon>
        <taxon>Neopterygii</taxon>
        <taxon>Teleostei</taxon>
        <taxon>Neoteleostei</taxon>
        <taxon>Acanthomorphata</taxon>
        <taxon>Carangaria</taxon>
        <taxon>Pleuronectiformes</taxon>
        <taxon>Pleuronectoidei</taxon>
        <taxon>Pleuronectidae</taxon>
        <taxon>Pleuronectes</taxon>
    </lineage>
</organism>
<gene>
    <name evidence="2" type="ORF">PLEPLA_LOCUS48362</name>
</gene>
<evidence type="ECO:0000313" key="3">
    <source>
        <dbReference type="Proteomes" id="UP001153269"/>
    </source>
</evidence>
<feature type="region of interest" description="Disordered" evidence="1">
    <location>
        <begin position="81"/>
        <end position="110"/>
    </location>
</feature>
<comment type="caution">
    <text evidence="2">The sequence shown here is derived from an EMBL/GenBank/DDBJ whole genome shotgun (WGS) entry which is preliminary data.</text>
</comment>
<dbReference type="Proteomes" id="UP001153269">
    <property type="component" value="Unassembled WGS sequence"/>
</dbReference>
<name>A0A9N7W4R8_PLEPL</name>
<evidence type="ECO:0000256" key="1">
    <source>
        <dbReference type="SAM" id="MobiDB-lite"/>
    </source>
</evidence>
<reference evidence="2" key="1">
    <citation type="submission" date="2020-03" db="EMBL/GenBank/DDBJ databases">
        <authorList>
            <person name="Weist P."/>
        </authorList>
    </citation>
    <scope>NUCLEOTIDE SEQUENCE</scope>
</reference>
<sequence>MRQHMTSVLQTGLAPINDWPPDNWESPQGTLTGCSPADRSAPARAESNEEVSSAPHDMERWMVRTKKGKGRCESLQFCLHNRPAPHDRVYEDEQKERTEEEEKEGRRAKR</sequence>
<feature type="compositionally biased region" description="Polar residues" evidence="1">
    <location>
        <begin position="1"/>
        <end position="10"/>
    </location>
</feature>
<dbReference type="EMBL" id="CADEAL010004481">
    <property type="protein sequence ID" value="CAB1460511.1"/>
    <property type="molecule type" value="Genomic_DNA"/>
</dbReference>